<sequence length="1239" mass="141661">MENQELQQRIIVNTTDNVNQIGSWKWKFNVKANSSPVVNDGVVYTVDVDGNLYALDIQKSLVNWCFHVTRESGFIPKSFSPLVANELVYFSDNWINFYAVNYETGQEVWNLKIGNLIQSSPIFNNGKIYINTVETIVYCHHSEEPFNTSMPQPIPIGQLLVVDSQTGQIEWEFKLEHYKTVSRIKVNNGIVYIIDERIGRYADEINGFYALDENTGLLKCTVQAENSYFLAADEIVYLKVVKNQISADSYFCALNISTGVEICKYEHIGNLTCSPIINNDIIFVAHEKQVNYRRIYKYIDAINAKTGQFQWRYILTASVKHSLLISDQILYCIDENNIHCGLDIQTGAEKWRFQTEGCVNFYGLDNRGNIYHICQDNKLYIIDIQTGKTRWISSIEGKVNCPPTFADGFVFIQSDNDYLYAIQTRGELTHSTNIETSPSQVNNTGSNSSEKVTQIENIDPVKWKFEMVAGYKKTLLSSLSNGIVYVTYSDHVRVGTFLVAINAQTGQPLWEFIWEYPNPKNQTLNPFITQETVYLVREYLYAVCSQTGIELWKTDIKYSATKILVKNEVILLEIQNKEHQNKFYYLLNSLNGQELWQLDLTERFVNLLGNPIIENSIIYVVIQDADNRNWLYSFDIQNGQELWRLETREFTELTPIIVDNQIFISSNKYLLAVDLQTRKILWQIEFVDSINEVLINSPIIKNGLVYANTGSGSGSRFYAIEQLTGNIKWQFYSGTNWLTVTTITEKTVFIVSNQQTVHGQQGTVYALSSITGNQKWVYTIEKALKLNTVLANKLILLIDDSGNLHAINIDTGKQHWHKKVAGGNFKFIFPNIVEEFVYITESSKVYGIDIAEISSATDSQDDPVFLVPVSKNINDADVLEHQLKWSFKTGDKITSSPVISNSIAYFGSSNRHFYAVDISTGKELWKFPTENRIIYSPTLSEDIVYFSSDHLYALSRTTGQEIWKFPVPITDRFLYWPVFQDGIIYLIIGNPSRSYDLYILNGENGQVLGQFPIRGRIRFPPAIHEKIIYIIRDENYHPFFDAIEPESGTNLWQFDPAPNDNHISTILARFYIPGVMGPDDDIQALEWLNLGTLNGKPPQILDNIIYIGNWSNAIYAINTANGELKWKFQLEFELLSSPIIVGEIIYILSNTSKLYILNIKTGEKINELKFPIYFHPSIAVYEEKIYYVTPEGAIYGVDQNTGTQVWSYSLKTKVTSPLFIDDGVLYVGDVNGYLYAINL</sequence>
<dbReference type="PANTHER" id="PTHR34512">
    <property type="entry name" value="CELL SURFACE PROTEIN"/>
    <property type="match status" value="1"/>
</dbReference>
<feature type="domain" description="Pyrrolo-quinoline quinone repeat" evidence="1">
    <location>
        <begin position="629"/>
        <end position="851"/>
    </location>
</feature>
<dbReference type="Pfam" id="PF13360">
    <property type="entry name" value="PQQ_2"/>
    <property type="match status" value="7"/>
</dbReference>
<dbReference type="Gene3D" id="2.40.128.630">
    <property type="match status" value="2"/>
</dbReference>
<feature type="domain" description="Pyrrolo-quinoline quinone repeat" evidence="1">
    <location>
        <begin position="885"/>
        <end position="1013"/>
    </location>
</feature>
<dbReference type="Proteomes" id="UP000660381">
    <property type="component" value="Unassembled WGS sequence"/>
</dbReference>
<gene>
    <name evidence="2" type="ORF">H6G68_10970</name>
</gene>
<name>A0ABR8J3Q3_9NOST</name>
<accession>A0ABR8J3Q3</accession>
<evidence type="ECO:0000313" key="2">
    <source>
        <dbReference type="EMBL" id="MBD2692272.1"/>
    </source>
</evidence>
<dbReference type="SUPFAM" id="SSF50998">
    <property type="entry name" value="Quinoprotein alcohol dehydrogenase-like"/>
    <property type="match status" value="5"/>
</dbReference>
<dbReference type="InterPro" id="IPR015943">
    <property type="entry name" value="WD40/YVTN_repeat-like_dom_sf"/>
</dbReference>
<dbReference type="InterPro" id="IPR018391">
    <property type="entry name" value="PQQ_b-propeller_rpt"/>
</dbReference>
<dbReference type="Gene3D" id="2.40.10.480">
    <property type="match status" value="2"/>
</dbReference>
<dbReference type="RefSeq" id="WP_190906684.1">
    <property type="nucleotide sequence ID" value="NZ_JACJTQ010000013.1"/>
</dbReference>
<comment type="caution">
    <text evidence="2">The sequence shown here is derived from an EMBL/GenBank/DDBJ whole genome shotgun (WGS) entry which is preliminary data.</text>
</comment>
<evidence type="ECO:0000259" key="1">
    <source>
        <dbReference type="Pfam" id="PF13360"/>
    </source>
</evidence>
<dbReference type="InterPro" id="IPR011047">
    <property type="entry name" value="Quinoprotein_ADH-like_sf"/>
</dbReference>
<dbReference type="SMART" id="SM00564">
    <property type="entry name" value="PQQ"/>
    <property type="match status" value="20"/>
</dbReference>
<feature type="domain" description="Pyrrolo-quinoline quinone repeat" evidence="1">
    <location>
        <begin position="368"/>
        <end position="442"/>
    </location>
</feature>
<dbReference type="PANTHER" id="PTHR34512:SF30">
    <property type="entry name" value="OUTER MEMBRANE PROTEIN ASSEMBLY FACTOR BAMB"/>
    <property type="match status" value="1"/>
</dbReference>
<organism evidence="2 3">
    <name type="scientific">Anabaena catenula FACHB-362</name>
    <dbReference type="NCBI Taxonomy" id="2692877"/>
    <lineage>
        <taxon>Bacteria</taxon>
        <taxon>Bacillati</taxon>
        <taxon>Cyanobacteriota</taxon>
        <taxon>Cyanophyceae</taxon>
        <taxon>Nostocales</taxon>
        <taxon>Nostocaceae</taxon>
        <taxon>Anabaena</taxon>
    </lineage>
</organism>
<dbReference type="EMBL" id="JACJTQ010000013">
    <property type="protein sequence ID" value="MBD2692272.1"/>
    <property type="molecule type" value="Genomic_DNA"/>
</dbReference>
<keyword evidence="3" id="KW-1185">Reference proteome</keyword>
<protein>
    <submittedName>
        <fullName evidence="2">PQQ-binding-like beta-propeller repeat protein</fullName>
    </submittedName>
</protein>
<dbReference type="Gene3D" id="2.130.10.10">
    <property type="entry name" value="YVTN repeat-like/Quinoprotein amine dehydrogenase"/>
    <property type="match status" value="4"/>
</dbReference>
<proteinExistence type="predicted"/>
<feature type="domain" description="Pyrrolo-quinoline quinone repeat" evidence="1">
    <location>
        <begin position="1178"/>
        <end position="1238"/>
    </location>
</feature>
<feature type="domain" description="Pyrrolo-quinoline quinone repeat" evidence="1">
    <location>
        <begin position="24"/>
        <end position="163"/>
    </location>
</feature>
<evidence type="ECO:0000313" key="3">
    <source>
        <dbReference type="Proteomes" id="UP000660381"/>
    </source>
</evidence>
<dbReference type="InterPro" id="IPR002372">
    <property type="entry name" value="PQQ_rpt_dom"/>
</dbReference>
<feature type="domain" description="Pyrrolo-quinoline quinone repeat" evidence="1">
    <location>
        <begin position="299"/>
        <end position="356"/>
    </location>
</feature>
<reference evidence="2 3" key="1">
    <citation type="journal article" date="2020" name="ISME J.">
        <title>Comparative genomics reveals insights into cyanobacterial evolution and habitat adaptation.</title>
        <authorList>
            <person name="Chen M.Y."/>
            <person name="Teng W.K."/>
            <person name="Zhao L."/>
            <person name="Hu C.X."/>
            <person name="Zhou Y.K."/>
            <person name="Han B.P."/>
            <person name="Song L.R."/>
            <person name="Shu W.S."/>
        </authorList>
    </citation>
    <scope>NUCLEOTIDE SEQUENCE [LARGE SCALE GENOMIC DNA]</scope>
    <source>
        <strain evidence="2 3">FACHB-362</strain>
    </source>
</reference>
<feature type="domain" description="Pyrrolo-quinoline quinone repeat" evidence="1">
    <location>
        <begin position="1042"/>
        <end position="1164"/>
    </location>
</feature>